<keyword evidence="3" id="KW-1185">Reference proteome</keyword>
<feature type="transmembrane region" description="Helical" evidence="1">
    <location>
        <begin position="50"/>
        <end position="71"/>
    </location>
</feature>
<proteinExistence type="predicted"/>
<dbReference type="PATRIC" id="fig|408015.6.peg.3535"/>
<reference evidence="2" key="1">
    <citation type="submission" date="2019-08" db="EMBL/GenBank/DDBJ databases">
        <title>Complete genome sequence of a mangrove-derived Streptomyces xiamenensis.</title>
        <authorList>
            <person name="Xu J."/>
        </authorList>
    </citation>
    <scope>NUCLEOTIDE SEQUENCE</scope>
    <source>
        <strain evidence="2">318</strain>
    </source>
</reference>
<gene>
    <name evidence="2" type="ORF">SXIM_34890</name>
</gene>
<keyword evidence="1" id="KW-0812">Transmembrane</keyword>
<dbReference type="AlphaFoldDB" id="A0A0F7FWU0"/>
<accession>A0A0F7FWU0</accession>
<dbReference type="Proteomes" id="UP000034034">
    <property type="component" value="Chromosome"/>
</dbReference>
<dbReference type="EMBL" id="CP009922">
    <property type="protein sequence ID" value="AKG44873.1"/>
    <property type="molecule type" value="Genomic_DNA"/>
</dbReference>
<keyword evidence="1" id="KW-0472">Membrane</keyword>
<name>A0A0F7FWU0_9ACTN</name>
<keyword evidence="1" id="KW-1133">Transmembrane helix</keyword>
<evidence type="ECO:0000256" key="1">
    <source>
        <dbReference type="SAM" id="Phobius"/>
    </source>
</evidence>
<dbReference type="HOGENOM" id="CLU_1618141_0_0_11"/>
<organism evidence="2 3">
    <name type="scientific">Streptomyces xiamenensis</name>
    <dbReference type="NCBI Taxonomy" id="408015"/>
    <lineage>
        <taxon>Bacteria</taxon>
        <taxon>Bacillati</taxon>
        <taxon>Actinomycetota</taxon>
        <taxon>Actinomycetes</taxon>
        <taxon>Kitasatosporales</taxon>
        <taxon>Streptomycetaceae</taxon>
        <taxon>Streptomyces</taxon>
    </lineage>
</organism>
<dbReference type="STRING" id="408015.SXIM_34890"/>
<protein>
    <submittedName>
        <fullName evidence="2">Uncharacterized protein</fullName>
    </submittedName>
</protein>
<dbReference type="KEGG" id="sxi:SXIM_34890"/>
<evidence type="ECO:0000313" key="2">
    <source>
        <dbReference type="EMBL" id="AKG44873.1"/>
    </source>
</evidence>
<evidence type="ECO:0000313" key="3">
    <source>
        <dbReference type="Proteomes" id="UP000034034"/>
    </source>
</evidence>
<sequence length="164" mass="17059">MLMRVEPMGPVLAALANLFGTGLLGGGGWLAVSFAHGALADAATTVDAVVFGAVALFGALVAYVGLGTLLHNRDRRRSTRRLATQGVDGAAEVIAIGPEDITPDGLSTQHELRLRVTGPGFEPFEASSTEPDAHFPGLVVGSRLAVVVHPPSREFTLHRADPVC</sequence>